<dbReference type="Pfam" id="PF01207">
    <property type="entry name" value="Dus"/>
    <property type="match status" value="1"/>
</dbReference>
<dbReference type="PROSITE" id="PS50103">
    <property type="entry name" value="ZF_C3H1"/>
    <property type="match status" value="1"/>
</dbReference>
<dbReference type="PANTHER" id="PTHR45846:SF1">
    <property type="entry name" value="TRNA-DIHYDROURIDINE(47) SYNTHASE [NAD(P)(+)]-LIKE"/>
    <property type="match status" value="1"/>
</dbReference>
<evidence type="ECO:0000256" key="17">
    <source>
        <dbReference type="ARBA" id="ARBA00049513"/>
    </source>
</evidence>
<evidence type="ECO:0000256" key="1">
    <source>
        <dbReference type="ARBA" id="ARBA00001917"/>
    </source>
</evidence>
<evidence type="ECO:0000256" key="9">
    <source>
        <dbReference type="ARBA" id="ARBA00022833"/>
    </source>
</evidence>
<dbReference type="EC" id="1.3.1.-" evidence="19"/>
<keyword evidence="9 18" id="KW-0862">Zinc</keyword>
<keyword evidence="3 19" id="KW-0288">FMN</keyword>
<keyword evidence="6 18" id="KW-0479">Metal-binding</keyword>
<dbReference type="GO" id="GO:0050660">
    <property type="term" value="F:flavin adenine dinucleotide binding"/>
    <property type="evidence" value="ECO:0007669"/>
    <property type="project" value="UniProtKB-UniRule"/>
</dbReference>
<evidence type="ECO:0000256" key="3">
    <source>
        <dbReference type="ARBA" id="ARBA00022643"/>
    </source>
</evidence>
<dbReference type="Gene3D" id="3.20.20.70">
    <property type="entry name" value="Aldolase class I"/>
    <property type="match status" value="1"/>
</dbReference>
<dbReference type="PANTHER" id="PTHR45846">
    <property type="entry name" value="TRNA-DIHYDROURIDINE(47) SYNTHASE [NAD(P)(+)]-LIKE"/>
    <property type="match status" value="1"/>
</dbReference>
<dbReference type="InterPro" id="IPR013785">
    <property type="entry name" value="Aldolase_TIM"/>
</dbReference>
<evidence type="ECO:0000256" key="5">
    <source>
        <dbReference type="ARBA" id="ARBA00022694"/>
    </source>
</evidence>
<evidence type="ECO:0000256" key="2">
    <source>
        <dbReference type="ARBA" id="ARBA00022630"/>
    </source>
</evidence>
<evidence type="ECO:0000256" key="7">
    <source>
        <dbReference type="ARBA" id="ARBA00022737"/>
    </source>
</evidence>
<comment type="catalytic activity">
    <reaction evidence="16">
        <text>a 5,6-dihydrouridine in mRNA + NADP(+) = a uridine in mRNA + NADPH + H(+)</text>
        <dbReference type="Rhea" id="RHEA:69855"/>
        <dbReference type="Rhea" id="RHEA-COMP:14658"/>
        <dbReference type="Rhea" id="RHEA-COMP:17789"/>
        <dbReference type="ChEBI" id="CHEBI:15378"/>
        <dbReference type="ChEBI" id="CHEBI:57783"/>
        <dbReference type="ChEBI" id="CHEBI:58349"/>
        <dbReference type="ChEBI" id="CHEBI:65315"/>
        <dbReference type="ChEBI" id="CHEBI:74443"/>
    </reaction>
    <physiologicalReaction direction="right-to-left" evidence="16">
        <dbReference type="Rhea" id="RHEA:69857"/>
    </physiologicalReaction>
</comment>
<protein>
    <recommendedName>
        <fullName evidence="19">tRNA-dihydrouridine(47) synthase [NAD(P)(+)]</fullName>
        <ecNumber evidence="19">1.3.1.-</ecNumber>
    </recommendedName>
    <alternativeName>
        <fullName evidence="19">tRNA-dihydrouridine synthase 3</fullName>
    </alternativeName>
</protein>
<evidence type="ECO:0000256" key="6">
    <source>
        <dbReference type="ARBA" id="ARBA00022723"/>
    </source>
</evidence>
<dbReference type="SUPFAM" id="SSF51395">
    <property type="entry name" value="FMN-linked oxidoreductases"/>
    <property type="match status" value="1"/>
</dbReference>
<proteinExistence type="inferred from homology"/>
<evidence type="ECO:0000256" key="19">
    <source>
        <dbReference type="RuleBase" id="RU291113"/>
    </source>
</evidence>
<keyword evidence="5 19" id="KW-0819">tRNA processing</keyword>
<reference evidence="22" key="1">
    <citation type="submission" date="2022-11" db="UniProtKB">
        <authorList>
            <consortium name="WormBaseParasite"/>
        </authorList>
    </citation>
    <scope>IDENTIFICATION</scope>
</reference>
<comment type="catalytic activity">
    <reaction evidence="17">
        <text>5,6-dihydrouridine(47) in tRNA + NADP(+) = uridine(47) in tRNA + NADPH + H(+)</text>
        <dbReference type="Rhea" id="RHEA:53360"/>
        <dbReference type="Rhea" id="RHEA-COMP:13539"/>
        <dbReference type="Rhea" id="RHEA-COMP:13540"/>
        <dbReference type="ChEBI" id="CHEBI:15378"/>
        <dbReference type="ChEBI" id="CHEBI:57783"/>
        <dbReference type="ChEBI" id="CHEBI:58349"/>
        <dbReference type="ChEBI" id="CHEBI:65315"/>
        <dbReference type="ChEBI" id="CHEBI:74443"/>
        <dbReference type="EC" id="1.3.1.89"/>
    </reaction>
    <physiologicalReaction direction="right-to-left" evidence="17">
        <dbReference type="Rhea" id="RHEA:53362"/>
    </physiologicalReaction>
</comment>
<evidence type="ECO:0000256" key="10">
    <source>
        <dbReference type="ARBA" id="ARBA00022857"/>
    </source>
</evidence>
<dbReference type="AlphaFoldDB" id="A0A915BJB9"/>
<evidence type="ECO:0000256" key="8">
    <source>
        <dbReference type="ARBA" id="ARBA00022771"/>
    </source>
</evidence>
<comment type="catalytic activity">
    <reaction evidence="14">
        <text>5,6-dihydrouridine(47) in tRNA + NAD(+) = uridine(47) in tRNA + NADH + H(+)</text>
        <dbReference type="Rhea" id="RHEA:53364"/>
        <dbReference type="Rhea" id="RHEA-COMP:13539"/>
        <dbReference type="Rhea" id="RHEA-COMP:13540"/>
        <dbReference type="ChEBI" id="CHEBI:15378"/>
        <dbReference type="ChEBI" id="CHEBI:57540"/>
        <dbReference type="ChEBI" id="CHEBI:57945"/>
        <dbReference type="ChEBI" id="CHEBI:65315"/>
        <dbReference type="ChEBI" id="CHEBI:74443"/>
        <dbReference type="EC" id="1.3.1.89"/>
    </reaction>
    <physiologicalReaction direction="right-to-left" evidence="14">
        <dbReference type="Rhea" id="RHEA:53366"/>
    </physiologicalReaction>
</comment>
<keyword evidence="10" id="KW-0521">NADP</keyword>
<sequence>FSLFFRIYWNLINVRDKDINEYSGILGAPLIATYYIEITISMSMDMVIGLQVDKIIGETMKNTAIGYAPIKKEYLIEGKLAIDRSSANDSDIVERAKKINGNESGTKIKRRGINRERGKKMAKARAEVRERHTRLCPSMVTNTPCKYGDKCTSLHSIEEYLANKPADLGPSCYIFEQRGHCPFSYACRFAKSHTNDDLTQKRKSPSKNYSKTLNAETIALQKALRKKEYNFSKCENVIINLQEMIGCMEREKFSLNMMELSRKTYLAPLTTVGNLPFRRLCVDLGAEITCSEMGVCTSLLSGSPSEWSLLKRHESEKIFGIQLVGGFPDTMSRAAQIISENIEVDFIDVNCGCPLELINEKGGGCTLASRSNKLEEVMKAMSAVMGRLPLTLKLRTGLKENIYTAHQTIAKIVSTCPPQLITLHPRSKEQRYTKLADWEYTRECSLAAANVPFWACGDILSYHDYYKRLEEYPINGVMIARGALIKPWIFTEIKERRDWDISARERLDFVQRFVNYGLDHWGSDDTGIEKTRSFLLEWLSFAYRYIPVGLLEVIPQRINERPPAFRGRDELETLMSSDHSQDWVKISEIFLGKVPDGFLFMPKHNANAYATSIVSSKDS</sequence>
<dbReference type="CDD" id="cd02801">
    <property type="entry name" value="DUS_like_FMN"/>
    <property type="match status" value="1"/>
</dbReference>
<dbReference type="InterPro" id="IPR035587">
    <property type="entry name" value="DUS-like_FMN-bd"/>
</dbReference>
<evidence type="ECO:0000256" key="15">
    <source>
        <dbReference type="ARBA" id="ARBA00048342"/>
    </source>
</evidence>
<keyword evidence="2 19" id="KW-0285">Flavoprotein</keyword>
<evidence type="ECO:0000313" key="21">
    <source>
        <dbReference type="Proteomes" id="UP000887569"/>
    </source>
</evidence>
<evidence type="ECO:0000313" key="22">
    <source>
        <dbReference type="WBParaSite" id="PgR042_g109_t01"/>
    </source>
</evidence>
<feature type="zinc finger region" description="C3H1-type" evidence="18">
    <location>
        <begin position="130"/>
        <end position="158"/>
    </location>
</feature>
<comment type="cofactor">
    <cofactor evidence="1 19">
        <name>FMN</name>
        <dbReference type="ChEBI" id="CHEBI:58210"/>
    </cofactor>
</comment>
<evidence type="ECO:0000256" key="11">
    <source>
        <dbReference type="ARBA" id="ARBA00023002"/>
    </source>
</evidence>
<dbReference type="Gene3D" id="4.10.1000.10">
    <property type="entry name" value="Zinc finger, CCCH-type"/>
    <property type="match status" value="1"/>
</dbReference>
<comment type="similarity">
    <text evidence="19">Belongs to the dus family. Dus3 subfamily.</text>
</comment>
<dbReference type="PROSITE" id="PS01136">
    <property type="entry name" value="UPF0034"/>
    <property type="match status" value="1"/>
</dbReference>
<name>A0A915BJB9_PARUN</name>
<keyword evidence="21" id="KW-1185">Reference proteome</keyword>
<comment type="catalytic activity">
    <reaction evidence="15">
        <text>a 5,6-dihydrouridine in mRNA + NAD(+) = a uridine in mRNA + NADH + H(+)</text>
        <dbReference type="Rhea" id="RHEA:69851"/>
        <dbReference type="Rhea" id="RHEA-COMP:14658"/>
        <dbReference type="Rhea" id="RHEA-COMP:17789"/>
        <dbReference type="ChEBI" id="CHEBI:15378"/>
        <dbReference type="ChEBI" id="CHEBI:57540"/>
        <dbReference type="ChEBI" id="CHEBI:57945"/>
        <dbReference type="ChEBI" id="CHEBI:65315"/>
        <dbReference type="ChEBI" id="CHEBI:74443"/>
    </reaction>
    <physiologicalReaction direction="right-to-left" evidence="15">
        <dbReference type="Rhea" id="RHEA:69853"/>
    </physiologicalReaction>
</comment>
<evidence type="ECO:0000256" key="4">
    <source>
        <dbReference type="ARBA" id="ARBA00022664"/>
    </source>
</evidence>
<dbReference type="WBParaSite" id="PgR042_g109_t01">
    <property type="protein sequence ID" value="PgR042_g109_t01"/>
    <property type="gene ID" value="PgR042_g109"/>
</dbReference>
<feature type="domain" description="C3H1-type" evidence="20">
    <location>
        <begin position="130"/>
        <end position="158"/>
    </location>
</feature>
<dbReference type="GO" id="GO:0006397">
    <property type="term" value="P:mRNA processing"/>
    <property type="evidence" value="ECO:0007669"/>
    <property type="project" value="UniProtKB-KW"/>
</dbReference>
<dbReference type="InterPro" id="IPR018517">
    <property type="entry name" value="tRNA_hU_synthase_CS"/>
</dbReference>
<keyword evidence="4" id="KW-0507">mRNA processing</keyword>
<evidence type="ECO:0000259" key="20">
    <source>
        <dbReference type="PROSITE" id="PS50103"/>
    </source>
</evidence>
<evidence type="ECO:0000256" key="16">
    <source>
        <dbReference type="ARBA" id="ARBA00049447"/>
    </source>
</evidence>
<comment type="function">
    <text evidence="13">Catalyzes the synthesis of dihydrouridine, a modified base, in various RNAs, such as tRNAs, mRNAs and some long non-coding RNAs (lncRNAs). Mainly modifies the uridine in position 47 (U47) in the D-loop of most cytoplasmic tRNAs. Also able to mediate the formation of dihydrouridine in some mRNAs, thereby regulating their translation.</text>
</comment>
<evidence type="ECO:0000256" key="14">
    <source>
        <dbReference type="ARBA" id="ARBA00048266"/>
    </source>
</evidence>
<dbReference type="GO" id="GO:0008270">
    <property type="term" value="F:zinc ion binding"/>
    <property type="evidence" value="ECO:0007669"/>
    <property type="project" value="UniProtKB-KW"/>
</dbReference>
<keyword evidence="11 19" id="KW-0560">Oxidoreductase</keyword>
<dbReference type="Pfam" id="PF25585">
    <property type="entry name" value="zf-CCCH_DUS3L"/>
    <property type="match status" value="1"/>
</dbReference>
<dbReference type="InterPro" id="IPR000571">
    <property type="entry name" value="Znf_CCCH"/>
</dbReference>
<accession>A0A915BJB9</accession>
<keyword evidence="8 18" id="KW-0863">Zinc-finger</keyword>
<dbReference type="FunFam" id="3.20.20.70:FF:000067">
    <property type="entry name" value="tRNA-dihydrouridine(47) synthase [NAD(P)(+)]"/>
    <property type="match status" value="1"/>
</dbReference>
<evidence type="ECO:0000256" key="12">
    <source>
        <dbReference type="ARBA" id="ARBA00023027"/>
    </source>
</evidence>
<keyword evidence="12" id="KW-0520">NAD</keyword>
<dbReference type="Proteomes" id="UP000887569">
    <property type="component" value="Unplaced"/>
</dbReference>
<organism evidence="21 22">
    <name type="scientific">Parascaris univalens</name>
    <name type="common">Nematode worm</name>
    <dbReference type="NCBI Taxonomy" id="6257"/>
    <lineage>
        <taxon>Eukaryota</taxon>
        <taxon>Metazoa</taxon>
        <taxon>Ecdysozoa</taxon>
        <taxon>Nematoda</taxon>
        <taxon>Chromadorea</taxon>
        <taxon>Rhabditida</taxon>
        <taxon>Spirurina</taxon>
        <taxon>Ascaridomorpha</taxon>
        <taxon>Ascaridoidea</taxon>
        <taxon>Ascarididae</taxon>
        <taxon>Parascaris</taxon>
    </lineage>
</organism>
<evidence type="ECO:0000256" key="18">
    <source>
        <dbReference type="PROSITE-ProRule" id="PRU00723"/>
    </source>
</evidence>
<keyword evidence="7" id="KW-0677">Repeat</keyword>
<dbReference type="GO" id="GO:0102265">
    <property type="term" value="F:tRNA-dihydrouridine47 synthase activity"/>
    <property type="evidence" value="ECO:0007669"/>
    <property type="project" value="UniProtKB-EC"/>
</dbReference>
<dbReference type="GO" id="GO:0003723">
    <property type="term" value="F:RNA binding"/>
    <property type="evidence" value="ECO:0007669"/>
    <property type="project" value="TreeGrafter"/>
</dbReference>
<evidence type="ECO:0000256" key="13">
    <source>
        <dbReference type="ARBA" id="ARBA00045365"/>
    </source>
</evidence>